<dbReference type="InterPro" id="IPR036908">
    <property type="entry name" value="RlpA-like_sf"/>
</dbReference>
<keyword evidence="3" id="KW-1133">Transmembrane helix</keyword>
<dbReference type="EMBL" id="PPTS01000005">
    <property type="protein sequence ID" value="RDB64995.1"/>
    <property type="molecule type" value="Genomic_DNA"/>
</dbReference>
<keyword evidence="5" id="KW-1185">Reference proteome</keyword>
<keyword evidence="3" id="KW-0812">Transmembrane</keyword>
<feature type="transmembrane region" description="Helical" evidence="3">
    <location>
        <begin position="28"/>
        <end position="50"/>
    </location>
</feature>
<dbReference type="GeneID" id="78359983"/>
<gene>
    <name evidence="4" type="ORF">C1877_09795</name>
</gene>
<dbReference type="OrthoDB" id="1404170at2"/>
<feature type="region of interest" description="Disordered" evidence="2">
    <location>
        <begin position="243"/>
        <end position="321"/>
    </location>
</feature>
<evidence type="ECO:0000313" key="4">
    <source>
        <dbReference type="EMBL" id="RDB64995.1"/>
    </source>
</evidence>
<evidence type="ECO:0000256" key="1">
    <source>
        <dbReference type="SAM" id="Coils"/>
    </source>
</evidence>
<dbReference type="RefSeq" id="WP_114569056.1">
    <property type="nucleotide sequence ID" value="NZ_CABMMS010000005.1"/>
</dbReference>
<dbReference type="AlphaFoldDB" id="A0A369M3F8"/>
<sequence length="410" mass="43397">MNPNAHPTVTVPTAEGGAPQRRRPAALLAARAVLGCLLAALLACGLVPFAPRAAGADEVDEAAVAEAERAVEEAQGALDGAESNRQGIAADHEALVKEVADLQKRIDETTAQALEAQQEVIDGRAALAKAAVYEYRGGSAQSLVKLLLEAESFDELVRNLVYLSSVVQYQVDEVEAQKERSARFDALMEDLNAQKDEQDRKLAELEEKKVQAEQTVSDASTKLQGAQGEYASMVEELQRKIEEAEAQGSAPAEPVAVDESNTNTVRPGDQMTDVAPDPSPSPAPDGGSGSDPAPEPAPDPGAGWSTGIASAYGGSTDPYTPNPGTTATGAVCDDWSMGVAVPMAWPRYWQYYGRTVEISYGGMTVLATVNDCGYMGGGSRVLDLQPGVWKAFGFSSCNDWGLRTVSYRFL</sequence>
<name>A0A369M3F8_9ACTN</name>
<comment type="caution">
    <text evidence="4">The sequence shown here is derived from an EMBL/GenBank/DDBJ whole genome shotgun (WGS) entry which is preliminary data.</text>
</comment>
<dbReference type="CDD" id="cd22191">
    <property type="entry name" value="DPBB_RlpA_EXP_N-like"/>
    <property type="match status" value="1"/>
</dbReference>
<dbReference type="Gene3D" id="6.10.250.3150">
    <property type="match status" value="1"/>
</dbReference>
<evidence type="ECO:0000256" key="3">
    <source>
        <dbReference type="SAM" id="Phobius"/>
    </source>
</evidence>
<feature type="coiled-coil region" evidence="1">
    <location>
        <begin position="64"/>
        <end position="119"/>
    </location>
</feature>
<keyword evidence="3" id="KW-0472">Membrane</keyword>
<dbReference type="SUPFAM" id="SSF50685">
    <property type="entry name" value="Barwin-like endoglucanases"/>
    <property type="match status" value="1"/>
</dbReference>
<dbReference type="Gene3D" id="2.40.40.10">
    <property type="entry name" value="RlpA-like domain"/>
    <property type="match status" value="1"/>
</dbReference>
<dbReference type="Proteomes" id="UP000254000">
    <property type="component" value="Unassembled WGS sequence"/>
</dbReference>
<evidence type="ECO:0000313" key="5">
    <source>
        <dbReference type="Proteomes" id="UP000254000"/>
    </source>
</evidence>
<accession>A0A369M3F8</accession>
<reference evidence="4 5" key="1">
    <citation type="journal article" date="2018" name="Elife">
        <title>Discovery and characterization of a prevalent human gut bacterial enzyme sufficient for the inactivation of a family of plant toxins.</title>
        <authorList>
            <person name="Koppel N."/>
            <person name="Bisanz J.E."/>
            <person name="Pandelia M.E."/>
            <person name="Turnbaugh P.J."/>
            <person name="Balskus E.P."/>
        </authorList>
    </citation>
    <scope>NUCLEOTIDE SEQUENCE [LARGE SCALE GENOMIC DNA]</scope>
    <source>
        <strain evidence="4 5">3C</strain>
    </source>
</reference>
<protein>
    <submittedName>
        <fullName evidence="4">Uncharacterized protein</fullName>
    </submittedName>
</protein>
<keyword evidence="1" id="KW-0175">Coiled coil</keyword>
<organism evidence="4 5">
    <name type="scientific">Gordonibacter pamelaeae</name>
    <dbReference type="NCBI Taxonomy" id="471189"/>
    <lineage>
        <taxon>Bacteria</taxon>
        <taxon>Bacillati</taxon>
        <taxon>Actinomycetota</taxon>
        <taxon>Coriobacteriia</taxon>
        <taxon>Eggerthellales</taxon>
        <taxon>Eggerthellaceae</taxon>
        <taxon>Gordonibacter</taxon>
    </lineage>
</organism>
<proteinExistence type="predicted"/>
<evidence type="ECO:0000256" key="2">
    <source>
        <dbReference type="SAM" id="MobiDB-lite"/>
    </source>
</evidence>